<accession>A0A0K9NJ06</accession>
<evidence type="ECO:0000313" key="4">
    <source>
        <dbReference type="EMBL" id="KMZ56739.1"/>
    </source>
</evidence>
<dbReference type="GO" id="GO:0006353">
    <property type="term" value="P:DNA-templated transcription termination"/>
    <property type="evidence" value="ECO:0007669"/>
    <property type="project" value="UniProtKB-KW"/>
</dbReference>
<dbReference type="GO" id="GO:0009507">
    <property type="term" value="C:chloroplast"/>
    <property type="evidence" value="ECO:0000318"/>
    <property type="project" value="GO_Central"/>
</dbReference>
<dbReference type="GO" id="GO:0009658">
    <property type="term" value="P:chloroplast organization"/>
    <property type="evidence" value="ECO:0000318"/>
    <property type="project" value="GO_Central"/>
</dbReference>
<dbReference type="Gene3D" id="1.25.70.10">
    <property type="entry name" value="Transcription termination factor 3, mitochondrial"/>
    <property type="match status" value="1"/>
</dbReference>
<keyword evidence="3" id="KW-0809">Transit peptide</keyword>
<dbReference type="OMA" id="TKSFMEP"/>
<dbReference type="PANTHER" id="PTHR13068">
    <property type="entry name" value="CGI-12 PROTEIN-RELATED"/>
    <property type="match status" value="1"/>
</dbReference>
<protein>
    <submittedName>
        <fullName evidence="4">Mitochondrial transcription termination factor family protein</fullName>
    </submittedName>
</protein>
<gene>
    <name evidence="4" type="ORF">ZOSMA_91G00050</name>
</gene>
<dbReference type="Proteomes" id="UP000036987">
    <property type="component" value="Unassembled WGS sequence"/>
</dbReference>
<name>A0A0K9NJ06_ZOSMR</name>
<dbReference type="PANTHER" id="PTHR13068:SF23">
    <property type="entry name" value="TRANSCRIPTION TERMINATION FACTOR MTERF15, MITOCHONDRIAL"/>
    <property type="match status" value="1"/>
</dbReference>
<keyword evidence="2" id="KW-0804">Transcription</keyword>
<organism evidence="4 5">
    <name type="scientific">Zostera marina</name>
    <name type="common">Eelgrass</name>
    <dbReference type="NCBI Taxonomy" id="29655"/>
    <lineage>
        <taxon>Eukaryota</taxon>
        <taxon>Viridiplantae</taxon>
        <taxon>Streptophyta</taxon>
        <taxon>Embryophyta</taxon>
        <taxon>Tracheophyta</taxon>
        <taxon>Spermatophyta</taxon>
        <taxon>Magnoliopsida</taxon>
        <taxon>Liliopsida</taxon>
        <taxon>Zosteraceae</taxon>
        <taxon>Zostera</taxon>
    </lineage>
</organism>
<dbReference type="InterPro" id="IPR003690">
    <property type="entry name" value="MTERF"/>
</dbReference>
<dbReference type="InterPro" id="IPR038538">
    <property type="entry name" value="MTERF_sf"/>
</dbReference>
<dbReference type="STRING" id="29655.A0A0K9NJ06"/>
<evidence type="ECO:0000256" key="3">
    <source>
        <dbReference type="ARBA" id="ARBA00022946"/>
    </source>
</evidence>
<dbReference type="SMART" id="SM00733">
    <property type="entry name" value="Mterf"/>
    <property type="match status" value="4"/>
</dbReference>
<evidence type="ECO:0000256" key="2">
    <source>
        <dbReference type="ARBA" id="ARBA00022472"/>
    </source>
</evidence>
<evidence type="ECO:0000256" key="1">
    <source>
        <dbReference type="ARBA" id="ARBA00007692"/>
    </source>
</evidence>
<proteinExistence type="inferred from homology"/>
<comment type="caution">
    <text evidence="4">The sequence shown here is derived from an EMBL/GenBank/DDBJ whole genome shotgun (WGS) entry which is preliminary data.</text>
</comment>
<reference evidence="5" key="1">
    <citation type="journal article" date="2016" name="Nature">
        <title>The genome of the seagrass Zostera marina reveals angiosperm adaptation to the sea.</title>
        <authorList>
            <person name="Olsen J.L."/>
            <person name="Rouze P."/>
            <person name="Verhelst B."/>
            <person name="Lin Y.-C."/>
            <person name="Bayer T."/>
            <person name="Collen J."/>
            <person name="Dattolo E."/>
            <person name="De Paoli E."/>
            <person name="Dittami S."/>
            <person name="Maumus F."/>
            <person name="Michel G."/>
            <person name="Kersting A."/>
            <person name="Lauritano C."/>
            <person name="Lohaus R."/>
            <person name="Toepel M."/>
            <person name="Tonon T."/>
            <person name="Vanneste K."/>
            <person name="Amirebrahimi M."/>
            <person name="Brakel J."/>
            <person name="Bostroem C."/>
            <person name="Chovatia M."/>
            <person name="Grimwood J."/>
            <person name="Jenkins J.W."/>
            <person name="Jueterbock A."/>
            <person name="Mraz A."/>
            <person name="Stam W.T."/>
            <person name="Tice H."/>
            <person name="Bornberg-Bauer E."/>
            <person name="Green P.J."/>
            <person name="Pearson G.A."/>
            <person name="Procaccini G."/>
            <person name="Duarte C.M."/>
            <person name="Schmutz J."/>
            <person name="Reusch T.B.H."/>
            <person name="Van de Peer Y."/>
        </authorList>
    </citation>
    <scope>NUCLEOTIDE SEQUENCE [LARGE SCALE GENOMIC DNA]</scope>
    <source>
        <strain evidence="5">cv. Finnish</strain>
    </source>
</reference>
<keyword evidence="2" id="KW-0805">Transcription regulation</keyword>
<sequence length="456" mass="53822">MPIRAAVLSRLRSCRRRHYHHHLFSCFSSRISFLQHPTIRSLSHSPESQWDHLRPWCRERAFLAEVLKRCDDFSTNNSFLSITGRSQLRECLDILLSFDLPLESIVSSLSSFPGSLNLDFLRKWKKLGFSRLRVWDFSPILVLRLINHSSKSGAQPESLMRSLEELKEAVGIGNETFVKILEDLPGVPLMTTRVRFLKSYYSFHNHEINQIFFSFPGLMGFDTEKRLNPLFTEFGKLGFCKEEIRKTAIQNPRLLLGMEIGELSRYMDLLRTLKCRLPIKERIERKGLLHAALEVKRRVDCLINHGLIHREAFKVVWIEPRTILYDLEDMEQKIKFLIHTMGLSIEWLVEVPEYLGVHFEKQILPRYQVMEWLKSNEGVEVGFEIDLRRLVKSSRKKFYNMFVKPYPECEKIFAKEETNTGNTRRNQYPSGLWKLFKPPPNKLSREEMENIRLFMR</sequence>
<keyword evidence="5" id="KW-1185">Reference proteome</keyword>
<dbReference type="OrthoDB" id="637682at2759"/>
<dbReference type="AlphaFoldDB" id="A0A0K9NJ06"/>
<dbReference type="GO" id="GO:0003676">
    <property type="term" value="F:nucleic acid binding"/>
    <property type="evidence" value="ECO:0007669"/>
    <property type="project" value="InterPro"/>
</dbReference>
<comment type="similarity">
    <text evidence="1">Belongs to the mTERF family.</text>
</comment>
<keyword evidence="2" id="KW-0806">Transcription termination</keyword>
<dbReference type="EMBL" id="LFYR01002138">
    <property type="protein sequence ID" value="KMZ56739.1"/>
    <property type="molecule type" value="Genomic_DNA"/>
</dbReference>
<evidence type="ECO:0000313" key="5">
    <source>
        <dbReference type="Proteomes" id="UP000036987"/>
    </source>
</evidence>
<dbReference type="Pfam" id="PF02536">
    <property type="entry name" value="mTERF"/>
    <property type="match status" value="1"/>
</dbReference>